<dbReference type="GO" id="GO:0016301">
    <property type="term" value="F:kinase activity"/>
    <property type="evidence" value="ECO:0007669"/>
    <property type="project" value="UniProtKB-KW"/>
</dbReference>
<dbReference type="EC" id="2.7.4.26" evidence="2"/>
<evidence type="ECO:0000256" key="9">
    <source>
        <dbReference type="ARBA" id="ARBA00049063"/>
    </source>
</evidence>
<feature type="binding site" evidence="10">
    <location>
        <position position="302"/>
    </location>
    <ligand>
        <name>ATP</name>
        <dbReference type="ChEBI" id="CHEBI:30616"/>
    </ligand>
</feature>
<dbReference type="PANTHER" id="PTHR43654">
    <property type="entry name" value="GLUTAMATE 5-KINASE"/>
    <property type="match status" value="1"/>
</dbReference>
<evidence type="ECO:0000256" key="5">
    <source>
        <dbReference type="ARBA" id="ARBA00022741"/>
    </source>
</evidence>
<comment type="similarity">
    <text evidence="1">Belongs to the isopentenyl phosphate kinase family.</text>
</comment>
<dbReference type="AlphaFoldDB" id="A0A8T0ID22"/>
<comment type="catalytic activity">
    <reaction evidence="9">
        <text>isopentenyl phosphate + ATP = isopentenyl diphosphate + ADP</text>
        <dbReference type="Rhea" id="RHEA:33963"/>
        <dbReference type="ChEBI" id="CHEBI:30616"/>
        <dbReference type="ChEBI" id="CHEBI:65078"/>
        <dbReference type="ChEBI" id="CHEBI:128769"/>
        <dbReference type="ChEBI" id="CHEBI:456216"/>
        <dbReference type="EC" id="2.7.4.26"/>
    </reaction>
</comment>
<keyword evidence="5 10" id="KW-0547">Nucleotide-binding</keyword>
<sequence>MATPGSSPSPPPPEPQLQAMHALDAQFAALAKSHRHVRCIVKLGGAAITRKEELETVNEPVLAATTLHLKEAMGMPYTSLPMDWSRKDGSSVADLVPNCSGQNLDIPNAFVIVHGAGSYGHFQASKSGVNKGDLKNPLVKAGFVATRISVTKLNQEVVRSLASEGIPAVGVAPFSAGWSTQNKVLKRDNVMEVRRAVDAGFVPVLHGDAVLDNTLGCTILSGDVVVRKLAQVVKPSFVVFLTNVPGVFDRSPEEPGATLLREIVVFEDSSWTIVDPPFGVNNKSGVETTVAAHDTTGGMSTKIAEAAAIAAMGIDVYIVEAGTPHALEALRGHVKNLKSKKTWMGTLIRSALGRRS</sequence>
<evidence type="ECO:0000313" key="13">
    <source>
        <dbReference type="EMBL" id="KAG0580741.1"/>
    </source>
</evidence>
<dbReference type="Gene3D" id="3.40.1160.10">
    <property type="entry name" value="Acetylglutamate kinase-like"/>
    <property type="match status" value="1"/>
</dbReference>
<dbReference type="CDD" id="cd04241">
    <property type="entry name" value="AAK_FomA-like"/>
    <property type="match status" value="1"/>
</dbReference>
<comment type="caution">
    <text evidence="13">The sequence shown here is derived from an EMBL/GenBank/DDBJ whole genome shotgun (WGS) entry which is preliminary data.</text>
</comment>
<evidence type="ECO:0000256" key="8">
    <source>
        <dbReference type="ARBA" id="ARBA00023229"/>
    </source>
</evidence>
<feature type="binding site" evidence="10">
    <location>
        <position position="116"/>
    </location>
    <ligand>
        <name>substrate</name>
    </ligand>
</feature>
<dbReference type="SUPFAM" id="SSF53633">
    <property type="entry name" value="Carbamate kinase-like"/>
    <property type="match status" value="1"/>
</dbReference>
<dbReference type="InterPro" id="IPR001048">
    <property type="entry name" value="Asp/Glu/Uridylate_kinase"/>
</dbReference>
<keyword evidence="14" id="KW-1185">Reference proteome</keyword>
<evidence type="ECO:0000259" key="12">
    <source>
        <dbReference type="Pfam" id="PF00696"/>
    </source>
</evidence>
<evidence type="ECO:0000256" key="7">
    <source>
        <dbReference type="ARBA" id="ARBA00022840"/>
    </source>
</evidence>
<feature type="binding site" evidence="10">
    <location>
        <position position="117"/>
    </location>
    <ligand>
        <name>ATP</name>
        <dbReference type="ChEBI" id="CHEBI:30616"/>
    </ligand>
</feature>
<dbReference type="InterPro" id="IPR024192">
    <property type="entry name" value="Fosfomycin_R_FomA-type"/>
</dbReference>
<evidence type="ECO:0000313" key="14">
    <source>
        <dbReference type="Proteomes" id="UP000822688"/>
    </source>
</evidence>
<evidence type="ECO:0000256" key="2">
    <source>
        <dbReference type="ARBA" id="ARBA00012908"/>
    </source>
</evidence>
<evidence type="ECO:0000256" key="10">
    <source>
        <dbReference type="PIRSR" id="PIRSR016496-1"/>
    </source>
</evidence>
<name>A0A8T0ID22_CERPU</name>
<evidence type="ECO:0000256" key="11">
    <source>
        <dbReference type="PIRSR" id="PIRSR016496-2"/>
    </source>
</evidence>
<keyword evidence="4" id="KW-0808">Transferase</keyword>
<feature type="binding site" evidence="10">
    <location>
        <position position="121"/>
    </location>
    <ligand>
        <name>substrate</name>
    </ligand>
</feature>
<reference evidence="13" key="1">
    <citation type="submission" date="2020-06" db="EMBL/GenBank/DDBJ databases">
        <title>WGS assembly of Ceratodon purpureus strain R40.</title>
        <authorList>
            <person name="Carey S.B."/>
            <person name="Jenkins J."/>
            <person name="Shu S."/>
            <person name="Lovell J.T."/>
            <person name="Sreedasyam A."/>
            <person name="Maumus F."/>
            <person name="Tiley G.P."/>
            <person name="Fernandez-Pozo N."/>
            <person name="Barry K."/>
            <person name="Chen C."/>
            <person name="Wang M."/>
            <person name="Lipzen A."/>
            <person name="Daum C."/>
            <person name="Saski C.A."/>
            <person name="Payton A.C."/>
            <person name="Mcbreen J.C."/>
            <person name="Conrad R.E."/>
            <person name="Kollar L.M."/>
            <person name="Olsson S."/>
            <person name="Huttunen S."/>
            <person name="Landis J.B."/>
            <person name="Wickett N.J."/>
            <person name="Johnson M.G."/>
            <person name="Rensing S.A."/>
            <person name="Grimwood J."/>
            <person name="Schmutz J."/>
            <person name="Mcdaniel S.F."/>
        </authorList>
    </citation>
    <scope>NUCLEOTIDE SEQUENCE</scope>
    <source>
        <strain evidence="13">R40</strain>
    </source>
</reference>
<dbReference type="NCBIfam" id="NF040647">
    <property type="entry name" value="IPPK_Arch"/>
    <property type="match status" value="1"/>
</dbReference>
<dbReference type="PIRSF" id="PIRSF016496">
    <property type="entry name" value="Kin_FomA"/>
    <property type="match status" value="1"/>
</dbReference>
<dbReference type="Proteomes" id="UP000822688">
    <property type="component" value="Chromosome 4"/>
</dbReference>
<keyword evidence="6" id="KW-0418">Kinase</keyword>
<organism evidence="13 14">
    <name type="scientific">Ceratodon purpureus</name>
    <name type="common">Fire moss</name>
    <name type="synonym">Dicranum purpureum</name>
    <dbReference type="NCBI Taxonomy" id="3225"/>
    <lineage>
        <taxon>Eukaryota</taxon>
        <taxon>Viridiplantae</taxon>
        <taxon>Streptophyta</taxon>
        <taxon>Embryophyta</taxon>
        <taxon>Bryophyta</taxon>
        <taxon>Bryophytina</taxon>
        <taxon>Bryopsida</taxon>
        <taxon>Dicranidae</taxon>
        <taxon>Pseudoditrichales</taxon>
        <taxon>Ditrichaceae</taxon>
        <taxon>Ceratodon</taxon>
    </lineage>
</organism>
<feature type="binding site" evidence="10">
    <location>
        <position position="298"/>
    </location>
    <ligand>
        <name>ATP</name>
        <dbReference type="ChEBI" id="CHEBI:30616"/>
    </ligand>
</feature>
<dbReference type="EMBL" id="CM026424">
    <property type="protein sequence ID" value="KAG0580741.1"/>
    <property type="molecule type" value="Genomic_DNA"/>
</dbReference>
<evidence type="ECO:0000256" key="6">
    <source>
        <dbReference type="ARBA" id="ARBA00022777"/>
    </source>
</evidence>
<protein>
    <recommendedName>
        <fullName evidence="3">Isopentenyl phosphate kinase</fullName>
        <ecNumber evidence="2">2.7.4.26</ecNumber>
    </recommendedName>
</protein>
<accession>A0A8T0ID22</accession>
<gene>
    <name evidence="13" type="ORF">KC19_4G195600</name>
</gene>
<dbReference type="GO" id="GO:0005524">
    <property type="term" value="F:ATP binding"/>
    <property type="evidence" value="ECO:0007669"/>
    <property type="project" value="UniProtKB-KW"/>
</dbReference>
<dbReference type="InterPro" id="IPR036393">
    <property type="entry name" value="AceGlu_kinase-like_sf"/>
</dbReference>
<dbReference type="GO" id="GO:0102043">
    <property type="term" value="F:isopentenyl phosphate kinase activity"/>
    <property type="evidence" value="ECO:0007669"/>
    <property type="project" value="UniProtKB-EC"/>
</dbReference>
<dbReference type="Pfam" id="PF00696">
    <property type="entry name" value="AA_kinase"/>
    <property type="match status" value="1"/>
</dbReference>
<dbReference type="GO" id="GO:0005829">
    <property type="term" value="C:cytosol"/>
    <property type="evidence" value="ECO:0007669"/>
    <property type="project" value="TreeGrafter"/>
</dbReference>
<keyword evidence="7 10" id="KW-0067">ATP-binding</keyword>
<feature type="site" description="Transition state stabilizer" evidence="11">
    <location>
        <position position="51"/>
    </location>
</feature>
<proteinExistence type="inferred from homology"/>
<feature type="binding site" evidence="10">
    <location>
        <position position="222"/>
    </location>
    <ligand>
        <name>substrate</name>
    </ligand>
</feature>
<keyword evidence="8" id="KW-0414">Isoprene biosynthesis</keyword>
<dbReference type="PANTHER" id="PTHR43654:SF1">
    <property type="entry name" value="ISOPENTENYL PHOSPHATE KINASE"/>
    <property type="match status" value="1"/>
</dbReference>
<evidence type="ECO:0000256" key="4">
    <source>
        <dbReference type="ARBA" id="ARBA00022679"/>
    </source>
</evidence>
<evidence type="ECO:0000256" key="3">
    <source>
        <dbReference type="ARBA" id="ARBA00017267"/>
    </source>
</evidence>
<feature type="domain" description="Aspartate/glutamate/uridylate kinase" evidence="12">
    <location>
        <begin position="38"/>
        <end position="319"/>
    </location>
</feature>
<evidence type="ECO:0000256" key="1">
    <source>
        <dbReference type="ARBA" id="ARBA00010540"/>
    </source>
</evidence>
<dbReference type="GO" id="GO:0016114">
    <property type="term" value="P:terpenoid biosynthetic process"/>
    <property type="evidence" value="ECO:0007669"/>
    <property type="project" value="TreeGrafter"/>
</dbReference>